<organism evidence="2 3">
    <name type="scientific">Helianthus annuus</name>
    <name type="common">Common sunflower</name>
    <dbReference type="NCBI Taxonomy" id="4232"/>
    <lineage>
        <taxon>Eukaryota</taxon>
        <taxon>Viridiplantae</taxon>
        <taxon>Streptophyta</taxon>
        <taxon>Embryophyta</taxon>
        <taxon>Tracheophyta</taxon>
        <taxon>Spermatophyta</taxon>
        <taxon>Magnoliopsida</taxon>
        <taxon>eudicotyledons</taxon>
        <taxon>Gunneridae</taxon>
        <taxon>Pentapetalae</taxon>
        <taxon>asterids</taxon>
        <taxon>campanulids</taxon>
        <taxon>Asterales</taxon>
        <taxon>Asteraceae</taxon>
        <taxon>Asteroideae</taxon>
        <taxon>Heliantheae alliance</taxon>
        <taxon>Heliantheae</taxon>
        <taxon>Helianthus</taxon>
    </lineage>
</organism>
<name>A0A251UXQ5_HELAN</name>
<evidence type="ECO:0000313" key="1">
    <source>
        <dbReference type="EMBL" id="KAF5810474.1"/>
    </source>
</evidence>
<reference evidence="1 3" key="1">
    <citation type="journal article" date="2017" name="Nature">
        <title>The sunflower genome provides insights into oil metabolism, flowering and Asterid evolution.</title>
        <authorList>
            <person name="Badouin H."/>
            <person name="Gouzy J."/>
            <person name="Grassa C.J."/>
            <person name="Murat F."/>
            <person name="Staton S.E."/>
            <person name="Cottret L."/>
            <person name="Lelandais-Briere C."/>
            <person name="Owens G.L."/>
            <person name="Carrere S."/>
            <person name="Mayjonade B."/>
            <person name="Legrand L."/>
            <person name="Gill N."/>
            <person name="Kane N.C."/>
            <person name="Bowers J.E."/>
            <person name="Hubner S."/>
            <person name="Bellec A."/>
            <person name="Berard A."/>
            <person name="Berges H."/>
            <person name="Blanchet N."/>
            <person name="Boniface M.C."/>
            <person name="Brunel D."/>
            <person name="Catrice O."/>
            <person name="Chaidir N."/>
            <person name="Claudel C."/>
            <person name="Donnadieu C."/>
            <person name="Faraut T."/>
            <person name="Fievet G."/>
            <person name="Helmstetter N."/>
            <person name="King M."/>
            <person name="Knapp S.J."/>
            <person name="Lai Z."/>
            <person name="Le Paslier M.C."/>
            <person name="Lippi Y."/>
            <person name="Lorenzon L."/>
            <person name="Mandel J.R."/>
            <person name="Marage G."/>
            <person name="Marchand G."/>
            <person name="Marquand E."/>
            <person name="Bret-Mestries E."/>
            <person name="Morien E."/>
            <person name="Nambeesan S."/>
            <person name="Nguyen T."/>
            <person name="Pegot-Espagnet P."/>
            <person name="Pouilly N."/>
            <person name="Raftis F."/>
            <person name="Sallet E."/>
            <person name="Schiex T."/>
            <person name="Thomas J."/>
            <person name="Vandecasteele C."/>
            <person name="Vares D."/>
            <person name="Vear F."/>
            <person name="Vautrin S."/>
            <person name="Crespi M."/>
            <person name="Mangin B."/>
            <person name="Burke J.M."/>
            <person name="Salse J."/>
            <person name="Munos S."/>
            <person name="Vincourt P."/>
            <person name="Rieseberg L.H."/>
            <person name="Langlade N.B."/>
        </authorList>
    </citation>
    <scope>NUCLEOTIDE SEQUENCE [LARGE SCALE GENOMIC DNA]</scope>
    <source>
        <strain evidence="3">cv. SF193</strain>
        <tissue evidence="1">Leaves</tissue>
    </source>
</reference>
<reference evidence="1" key="3">
    <citation type="submission" date="2020-06" db="EMBL/GenBank/DDBJ databases">
        <title>Helianthus annuus Genome sequencing and assembly Release 2.</title>
        <authorList>
            <person name="Gouzy J."/>
            <person name="Langlade N."/>
            <person name="Munos S."/>
        </authorList>
    </citation>
    <scope>NUCLEOTIDE SEQUENCE</scope>
    <source>
        <tissue evidence="1">Leaves</tissue>
    </source>
</reference>
<dbReference type="InParanoid" id="A0A251UXQ5"/>
<dbReference type="PANTHER" id="PTHR32161:SF8">
    <property type="entry name" value="DPP6 N-TERMINAL DOMAIN-LIKE PROTEIN"/>
    <property type="match status" value="1"/>
</dbReference>
<sequence length="218" mass="23748">MAYVGLPGLYVINSDGSGNREIDSYVSAFPTVWDPKRKGVIYTSVGPTFESEDTSVDIYSVEVDVDEPRFTKLTIDGLNNVFPAVSPDGKWLAFRLGRTGHKNLYNTNAVAGEKGGLTQLTNGPCSDTLSNWSPDGGWIVFASDRHNPGSGSFGLYIIHPNGTGLRHLIHSGSAGRTNHPWFSPDGKHTVFTSDYAAVSAEPMSNPHHYQPYGERYLP</sequence>
<keyword evidence="2" id="KW-0645">Protease</keyword>
<dbReference type="EMBL" id="MNCJ02000319">
    <property type="protein sequence ID" value="KAF5810474.1"/>
    <property type="molecule type" value="Genomic_DNA"/>
</dbReference>
<dbReference type="AlphaFoldDB" id="A0A251UXQ5"/>
<dbReference type="EMBL" id="CM007893">
    <property type="protein sequence ID" value="OTG28128.1"/>
    <property type="molecule type" value="Genomic_DNA"/>
</dbReference>
<dbReference type="GO" id="GO:0006508">
    <property type="term" value="P:proteolysis"/>
    <property type="evidence" value="ECO:0007669"/>
    <property type="project" value="UniProtKB-KW"/>
</dbReference>
<evidence type="ECO:0000313" key="2">
    <source>
        <dbReference type="EMBL" id="OTG28128.1"/>
    </source>
</evidence>
<dbReference type="STRING" id="4232.A0A251UXQ5"/>
<dbReference type="Gene3D" id="2.120.10.30">
    <property type="entry name" value="TolB, C-terminal domain"/>
    <property type="match status" value="2"/>
</dbReference>
<dbReference type="OrthoDB" id="43744at2759"/>
<dbReference type="InterPro" id="IPR011042">
    <property type="entry name" value="6-blade_b-propeller_TolB-like"/>
</dbReference>
<protein>
    <submittedName>
        <fullName evidence="2">Putative tricorn protease</fullName>
    </submittedName>
    <submittedName>
        <fullName evidence="1">Six-bladed beta-propeller, TolB</fullName>
    </submittedName>
</protein>
<dbReference type="InterPro" id="IPR011659">
    <property type="entry name" value="WD40"/>
</dbReference>
<dbReference type="Pfam" id="PF07676">
    <property type="entry name" value="PD40"/>
    <property type="match status" value="2"/>
</dbReference>
<keyword evidence="3" id="KW-1185">Reference proteome</keyword>
<gene>
    <name evidence="2" type="ORF">HannXRQ_Chr04g0107711</name>
    <name evidence="1" type="ORF">HanXRQr2_Chr04g0169891</name>
</gene>
<dbReference type="Proteomes" id="UP000215914">
    <property type="component" value="Chromosome 4"/>
</dbReference>
<keyword evidence="2" id="KW-0378">Hydrolase</keyword>
<proteinExistence type="predicted"/>
<dbReference type="SUPFAM" id="SSF82171">
    <property type="entry name" value="DPP6 N-terminal domain-like"/>
    <property type="match status" value="1"/>
</dbReference>
<dbReference type="PANTHER" id="PTHR32161">
    <property type="entry name" value="DPP6 N-TERMINAL DOMAIN-LIKE PROTEIN"/>
    <property type="match status" value="1"/>
</dbReference>
<accession>A0A251UXQ5</accession>
<evidence type="ECO:0000313" key="3">
    <source>
        <dbReference type="Proteomes" id="UP000215914"/>
    </source>
</evidence>
<dbReference type="Gramene" id="mRNA:HanXRQr2_Chr04g0169891">
    <property type="protein sequence ID" value="CDS:HanXRQr2_Chr04g0169891.1"/>
    <property type="gene ID" value="HanXRQr2_Chr04g0169891"/>
</dbReference>
<reference evidence="2" key="2">
    <citation type="submission" date="2017-02" db="EMBL/GenBank/DDBJ databases">
        <title>Sunflower complete genome.</title>
        <authorList>
            <person name="Langlade N."/>
            <person name="Munos S."/>
        </authorList>
    </citation>
    <scope>NUCLEOTIDE SEQUENCE [LARGE SCALE GENOMIC DNA]</scope>
    <source>
        <tissue evidence="2">Leaves</tissue>
    </source>
</reference>
<dbReference type="OMA" id="YIMDVEE"/>
<dbReference type="GO" id="GO:0008233">
    <property type="term" value="F:peptidase activity"/>
    <property type="evidence" value="ECO:0007669"/>
    <property type="project" value="UniProtKB-KW"/>
</dbReference>